<gene>
    <name evidence="1" type="ORF">DES51_10189</name>
</gene>
<dbReference type="Proteomes" id="UP000247612">
    <property type="component" value="Unassembled WGS sequence"/>
</dbReference>
<accession>A0A318KUB1</accession>
<reference evidence="1 2" key="1">
    <citation type="submission" date="2018-05" db="EMBL/GenBank/DDBJ databases">
        <title>Genomic Encyclopedia of Type Strains, Phase IV (KMG-IV): sequencing the most valuable type-strain genomes for metagenomic binning, comparative biology and taxonomic classification.</title>
        <authorList>
            <person name="Goeker M."/>
        </authorList>
    </citation>
    <scope>NUCLEOTIDE SEQUENCE [LARGE SCALE GENOMIC DNA]</scope>
    <source>
        <strain evidence="1 2">JC118</strain>
    </source>
</reference>
<dbReference type="STRING" id="1034346.GCA_000313565_00088"/>
<protein>
    <submittedName>
        <fullName evidence="1">Uncharacterized protein DUF3795</fullName>
    </submittedName>
</protein>
<sequence>MKMPDTDIDTNMFAPCGMNCMVCYKHCYHKKPCAGCLNHEQNKPEHCRKCKIKDCVRERGISYCYECGKYPCLQIKNLERSYRQRYQTSLLSNSEFVRINGLSAFMAWQKQLYSCPKCGGIISIHDKECSECQKKLKMEETLG</sequence>
<dbReference type="Pfam" id="PF12675">
    <property type="entry name" value="DUF3795"/>
    <property type="match status" value="1"/>
</dbReference>
<evidence type="ECO:0000313" key="2">
    <source>
        <dbReference type="Proteomes" id="UP000247612"/>
    </source>
</evidence>
<proteinExistence type="predicted"/>
<dbReference type="AlphaFoldDB" id="A0A318KUB1"/>
<comment type="caution">
    <text evidence="1">The sequence shown here is derived from an EMBL/GenBank/DDBJ whole genome shotgun (WGS) entry which is preliminary data.</text>
</comment>
<dbReference type="InterPro" id="IPR024227">
    <property type="entry name" value="DUF3795"/>
</dbReference>
<keyword evidence="2" id="KW-1185">Reference proteome</keyword>
<dbReference type="EMBL" id="QJKH01000001">
    <property type="protein sequence ID" value="PXX81484.1"/>
    <property type="molecule type" value="Genomic_DNA"/>
</dbReference>
<evidence type="ECO:0000313" key="1">
    <source>
        <dbReference type="EMBL" id="PXX81484.1"/>
    </source>
</evidence>
<dbReference type="RefSeq" id="WP_022936400.1">
    <property type="nucleotide sequence ID" value="NZ_CABKRQ010000001.1"/>
</dbReference>
<name>A0A318KUB1_9FIRM</name>
<dbReference type="OrthoDB" id="166000at2"/>
<organism evidence="1 2">
    <name type="scientific">Dielma fastidiosa</name>
    <dbReference type="NCBI Taxonomy" id="1034346"/>
    <lineage>
        <taxon>Bacteria</taxon>
        <taxon>Bacillati</taxon>
        <taxon>Bacillota</taxon>
        <taxon>Erysipelotrichia</taxon>
        <taxon>Erysipelotrichales</taxon>
        <taxon>Erysipelotrichaceae</taxon>
        <taxon>Dielma</taxon>
    </lineage>
</organism>